<feature type="compositionally biased region" description="Basic residues" evidence="1">
    <location>
        <begin position="145"/>
        <end position="159"/>
    </location>
</feature>
<keyword evidence="4" id="KW-1185">Reference proteome</keyword>
<feature type="region of interest" description="Disordered" evidence="1">
    <location>
        <begin position="1"/>
        <end position="88"/>
    </location>
</feature>
<dbReference type="GO" id="GO:0008023">
    <property type="term" value="C:transcription elongation factor complex"/>
    <property type="evidence" value="ECO:0007669"/>
    <property type="project" value="TreeGrafter"/>
</dbReference>
<feature type="compositionally biased region" description="Acidic residues" evidence="1">
    <location>
        <begin position="79"/>
        <end position="88"/>
    </location>
</feature>
<protein>
    <recommendedName>
        <fullName evidence="2">Spt6 acidic N-terminal domain-containing protein</fullName>
    </recommendedName>
</protein>
<sequence length="369" mass="43370">MADFIESEAQESSEEEDLEPHERKKAKKAKAVDSSDEEEDDDDDRLREELKDLIDDNPIEESDAESDASGEGKRKKSDDEDLDDRLEDEDYELLEENLGVSIKRKQFKRLRRMEDEESEGEEEHDTEQDREHIAMDLFSEDRNRYGKRMMRGVQRRSHRPVAEPEYFGEEEEEGEYSDADDFIVDDDGRPIAERRRKKKPIFTDAALQEAQETFGVDFTTMSFPSMIRMITKRTKMKRKMSMRRMKKVKGVYEPSELKRGFFTDLDNEIRNTDIPERMQIRDVPITAVPDDSTELDDEAEWIYKQAFCKPSVSNMEAHLTPEAREKMKKGPQTIGKIRKALDFMRNQQLEVPFIAFLQERVCTARVEHQ</sequence>
<dbReference type="InterPro" id="IPR023319">
    <property type="entry name" value="Tex-like_HTH_dom_sf"/>
</dbReference>
<feature type="compositionally biased region" description="Acidic residues" evidence="1">
    <location>
        <begin position="55"/>
        <end position="68"/>
    </location>
</feature>
<dbReference type="PANTHER" id="PTHR10145:SF6">
    <property type="entry name" value="TRANSCRIPTION ELONGATION FACTOR SPT6"/>
    <property type="match status" value="1"/>
</dbReference>
<accession>A0AAV8Z5S3</accession>
<dbReference type="Gene3D" id="1.10.10.650">
    <property type="entry name" value="RuvA domain 2-like"/>
    <property type="match status" value="1"/>
</dbReference>
<feature type="compositionally biased region" description="Acidic residues" evidence="1">
    <location>
        <begin position="115"/>
        <end position="126"/>
    </location>
</feature>
<proteinExistence type="predicted"/>
<feature type="domain" description="Spt6 acidic N-terminal" evidence="2">
    <location>
        <begin position="33"/>
        <end position="116"/>
    </location>
</feature>
<evidence type="ECO:0000256" key="1">
    <source>
        <dbReference type="SAM" id="MobiDB-lite"/>
    </source>
</evidence>
<dbReference type="PANTHER" id="PTHR10145">
    <property type="entry name" value="TRANSCRIPTION ELONGATION FACTOR SPT6"/>
    <property type="match status" value="1"/>
</dbReference>
<feature type="compositionally biased region" description="Basic and acidic residues" evidence="1">
    <location>
        <begin position="127"/>
        <end position="144"/>
    </location>
</feature>
<organism evidence="3 4">
    <name type="scientific">Aromia moschata</name>
    <dbReference type="NCBI Taxonomy" id="1265417"/>
    <lineage>
        <taxon>Eukaryota</taxon>
        <taxon>Metazoa</taxon>
        <taxon>Ecdysozoa</taxon>
        <taxon>Arthropoda</taxon>
        <taxon>Hexapoda</taxon>
        <taxon>Insecta</taxon>
        <taxon>Pterygota</taxon>
        <taxon>Neoptera</taxon>
        <taxon>Endopterygota</taxon>
        <taxon>Coleoptera</taxon>
        <taxon>Polyphaga</taxon>
        <taxon>Cucujiformia</taxon>
        <taxon>Chrysomeloidea</taxon>
        <taxon>Cerambycidae</taxon>
        <taxon>Cerambycinae</taxon>
        <taxon>Callichromatini</taxon>
        <taxon>Aromia</taxon>
    </lineage>
</organism>
<gene>
    <name evidence="3" type="ORF">NQ318_021789</name>
</gene>
<dbReference type="GO" id="GO:0031491">
    <property type="term" value="F:nucleosome binding"/>
    <property type="evidence" value="ECO:0007669"/>
    <property type="project" value="TreeGrafter"/>
</dbReference>
<feature type="compositionally biased region" description="Acidic residues" evidence="1">
    <location>
        <begin position="166"/>
        <end position="185"/>
    </location>
</feature>
<comment type="caution">
    <text evidence="3">The sequence shown here is derived from an EMBL/GenBank/DDBJ whole genome shotgun (WGS) entry which is preliminary data.</text>
</comment>
<evidence type="ECO:0000313" key="3">
    <source>
        <dbReference type="EMBL" id="KAJ8959603.1"/>
    </source>
</evidence>
<dbReference type="Proteomes" id="UP001162162">
    <property type="component" value="Unassembled WGS sequence"/>
</dbReference>
<dbReference type="Pfam" id="PF14632">
    <property type="entry name" value="SPT6_acidic"/>
    <property type="match status" value="1"/>
</dbReference>
<dbReference type="InterPro" id="IPR017072">
    <property type="entry name" value="TF_Spt6"/>
</dbReference>
<name>A0AAV8Z5S3_9CUCU</name>
<dbReference type="AlphaFoldDB" id="A0AAV8Z5S3"/>
<dbReference type="GO" id="GO:0042393">
    <property type="term" value="F:histone binding"/>
    <property type="evidence" value="ECO:0007669"/>
    <property type="project" value="TreeGrafter"/>
</dbReference>
<reference evidence="3" key="1">
    <citation type="journal article" date="2023" name="Insect Mol. Biol.">
        <title>Genome sequencing provides insights into the evolution of gene families encoding plant cell wall-degrading enzymes in longhorned beetles.</title>
        <authorList>
            <person name="Shin N.R."/>
            <person name="Okamura Y."/>
            <person name="Kirsch R."/>
            <person name="Pauchet Y."/>
        </authorList>
    </citation>
    <scope>NUCLEOTIDE SEQUENCE</scope>
    <source>
        <strain evidence="3">AMC_N1</strain>
    </source>
</reference>
<feature type="region of interest" description="Disordered" evidence="1">
    <location>
        <begin position="105"/>
        <end position="185"/>
    </location>
</feature>
<feature type="compositionally biased region" description="Basic and acidic residues" evidence="1">
    <location>
        <begin position="44"/>
        <end position="54"/>
    </location>
</feature>
<feature type="compositionally biased region" description="Acidic residues" evidence="1">
    <location>
        <begin position="1"/>
        <end position="19"/>
    </location>
</feature>
<evidence type="ECO:0000259" key="2">
    <source>
        <dbReference type="Pfam" id="PF14632"/>
    </source>
</evidence>
<dbReference type="InterPro" id="IPR028083">
    <property type="entry name" value="Spt6_acidic_N_dom"/>
</dbReference>
<dbReference type="GO" id="GO:0140673">
    <property type="term" value="P:transcription elongation-coupled chromatin remodeling"/>
    <property type="evidence" value="ECO:0007669"/>
    <property type="project" value="InterPro"/>
</dbReference>
<evidence type="ECO:0000313" key="4">
    <source>
        <dbReference type="Proteomes" id="UP001162162"/>
    </source>
</evidence>
<feature type="compositionally biased region" description="Acidic residues" evidence="1">
    <location>
        <begin position="34"/>
        <end position="43"/>
    </location>
</feature>
<dbReference type="GO" id="GO:0034728">
    <property type="term" value="P:nucleosome organization"/>
    <property type="evidence" value="ECO:0007669"/>
    <property type="project" value="TreeGrafter"/>
</dbReference>
<dbReference type="EMBL" id="JAPWTK010000012">
    <property type="protein sequence ID" value="KAJ8959603.1"/>
    <property type="molecule type" value="Genomic_DNA"/>
</dbReference>